<accession>A0ABT8J0F7</accession>
<organism evidence="1 2">
    <name type="scientific">Leifsonia virtsii</name>
    <dbReference type="NCBI Taxonomy" id="3035915"/>
    <lineage>
        <taxon>Bacteria</taxon>
        <taxon>Bacillati</taxon>
        <taxon>Actinomycetota</taxon>
        <taxon>Actinomycetes</taxon>
        <taxon>Micrococcales</taxon>
        <taxon>Microbacteriaceae</taxon>
        <taxon>Leifsonia</taxon>
    </lineage>
</organism>
<dbReference type="RefSeq" id="WP_301219003.1">
    <property type="nucleotide sequence ID" value="NZ_JAROCB010000003.1"/>
</dbReference>
<keyword evidence="2" id="KW-1185">Reference proteome</keyword>
<proteinExistence type="predicted"/>
<evidence type="ECO:0000313" key="2">
    <source>
        <dbReference type="Proteomes" id="UP001174210"/>
    </source>
</evidence>
<dbReference type="EMBL" id="JAROCB010000003">
    <property type="protein sequence ID" value="MDN4597764.1"/>
    <property type="molecule type" value="Genomic_DNA"/>
</dbReference>
<evidence type="ECO:0008006" key="3">
    <source>
        <dbReference type="Google" id="ProtNLM"/>
    </source>
</evidence>
<sequence length="293" mass="31899">MHNLGLLFDVDGPIASPVTRTIAIRSIVTDLVAMAAAGVPIAFITGRSGDFIRHQVVTPLCDAGLGEALEQRGARMFGVFEKGGAWAPITGDGMGEVTVNETVAFTPEAVDAVRSLVRDRFADTMFFDETKRAMISVEQRTDVDAATYAEAQSRFQDAAFEALTGLGVGLRYASRVSPDASGEVPYRIDPTIISTDIESVLLDKDRGAQRAFDYFAARGPLPRRWRSIGDSRSDYKMADYVHDAGYEVAHVDVRPSDGVLERPYQVITIGDAIHDDAGAEFLAHWRRELGLGE</sequence>
<evidence type="ECO:0000313" key="1">
    <source>
        <dbReference type="EMBL" id="MDN4597764.1"/>
    </source>
</evidence>
<gene>
    <name evidence="1" type="ORF">P5G59_11485</name>
</gene>
<name>A0ABT8J0F7_9MICO</name>
<dbReference type="Proteomes" id="UP001174210">
    <property type="component" value="Unassembled WGS sequence"/>
</dbReference>
<reference evidence="1" key="1">
    <citation type="submission" date="2023-03" db="EMBL/GenBank/DDBJ databases">
        <title>MT1 and MT2 Draft Genomes of Novel Species.</title>
        <authorList>
            <person name="Venkateswaran K."/>
        </authorList>
    </citation>
    <scope>NUCLEOTIDE SEQUENCE</scope>
    <source>
        <strain evidence="1">F6_8S_P_1A</strain>
    </source>
</reference>
<comment type="caution">
    <text evidence="1">The sequence shown here is derived from an EMBL/GenBank/DDBJ whole genome shotgun (WGS) entry which is preliminary data.</text>
</comment>
<protein>
    <recommendedName>
        <fullName evidence="3">Haloacid dehalogenase</fullName>
    </recommendedName>
</protein>